<dbReference type="PANTHER" id="PTHR36193">
    <property type="entry name" value="PHISTB DOMAIN-CONTAINING RESA-LIKE PROTEIN 1"/>
    <property type="match status" value="1"/>
</dbReference>
<organism evidence="3 4">
    <name type="scientific">Plasmodium reichenowi</name>
    <dbReference type="NCBI Taxonomy" id="5854"/>
    <lineage>
        <taxon>Eukaryota</taxon>
        <taxon>Sar</taxon>
        <taxon>Alveolata</taxon>
        <taxon>Apicomplexa</taxon>
        <taxon>Aconoidasida</taxon>
        <taxon>Haemosporida</taxon>
        <taxon>Plasmodiidae</taxon>
        <taxon>Plasmodium</taxon>
        <taxon>Plasmodium (Laverania)</taxon>
    </lineage>
</organism>
<evidence type="ECO:0000313" key="3">
    <source>
        <dbReference type="EMBL" id="CDO62882.1"/>
    </source>
</evidence>
<dbReference type="Pfam" id="PF09687">
    <property type="entry name" value="PRESAN"/>
    <property type="match status" value="1"/>
</dbReference>
<dbReference type="NCBIfam" id="TIGR01639">
    <property type="entry name" value="P_fal_TIGR01639"/>
    <property type="match status" value="1"/>
</dbReference>
<evidence type="ECO:0000256" key="1">
    <source>
        <dbReference type="SAM" id="MobiDB-lite"/>
    </source>
</evidence>
<feature type="compositionally biased region" description="Acidic residues" evidence="1">
    <location>
        <begin position="191"/>
        <end position="214"/>
    </location>
</feature>
<gene>
    <name evidence="3" type="ORF">PRCDC_0421200</name>
</gene>
<evidence type="ECO:0000259" key="2">
    <source>
        <dbReference type="Pfam" id="PF09687"/>
    </source>
</evidence>
<dbReference type="Proteomes" id="UP000027581">
    <property type="component" value="Unassembled WGS sequence"/>
</dbReference>
<proteinExistence type="predicted"/>
<evidence type="ECO:0000313" key="4">
    <source>
        <dbReference type="Proteomes" id="UP000027581"/>
    </source>
</evidence>
<feature type="compositionally biased region" description="Basic and acidic residues" evidence="1">
    <location>
        <begin position="92"/>
        <end position="116"/>
    </location>
</feature>
<dbReference type="Gene3D" id="6.10.280.180">
    <property type="entry name" value="Plasmodium RESA, N-terminal helical domain"/>
    <property type="match status" value="1"/>
</dbReference>
<protein>
    <recommendedName>
        <fullName evidence="2">Plasmodium RESA N-terminal domain-containing protein</fullName>
    </recommendedName>
</protein>
<feature type="region of interest" description="Disordered" evidence="1">
    <location>
        <begin position="143"/>
        <end position="173"/>
    </location>
</feature>
<feature type="compositionally biased region" description="Basic and acidic residues" evidence="1">
    <location>
        <begin position="143"/>
        <end position="166"/>
    </location>
</feature>
<feature type="region of interest" description="Disordered" evidence="1">
    <location>
        <begin position="191"/>
        <end position="226"/>
    </location>
</feature>
<name>A0A060RP65_PLARE</name>
<reference evidence="3" key="2">
    <citation type="submission" date="2014-05" db="EMBL/GenBank/DDBJ databases">
        <title>The genome sequences of chimpanzee malaria parasites reveal the path to human adaptation.</title>
        <authorList>
            <person name="Otto T.D."/>
            <person name="Rayner J.C."/>
            <person name="Boehme U."/>
            <person name="Pain A."/>
            <person name="Spottiswoode N."/>
            <person name="Sanders M."/>
            <person name="Quail M."/>
            <person name="Ollomo B."/>
            <person name="Renaud F."/>
            <person name="Thomas A.W."/>
            <person name="Prugnolle F."/>
            <person name="Conway D.J."/>
            <person name="Newbold C."/>
            <person name="Berriman M."/>
        </authorList>
    </citation>
    <scope>NUCLEOTIDE SEQUENCE [LARGE SCALE GENOMIC DNA]</scope>
    <source>
        <strain evidence="3">CDC</strain>
    </source>
</reference>
<accession>A0A060RP65</accession>
<dbReference type="InterPro" id="IPR044885">
    <property type="entry name" value="PRESA_N_sf"/>
</dbReference>
<sequence>MCNNSLRHRPPLSFYVFLFVCVFCTYAKELISYKKRSSSDSCANNFWSRNLSEPNNNKNVNLYNIKLKSNSCDSNFKNDIYTSRWSYNGNESEEKSNLRDDVERNNFREDLYKPLEESNNEEEENNKVEEERKKIDEERKNIDEERKRREEENNKLEEMKMRETEKSNNSFLNNEDTYANVSCHMGSSELLENDMDDDIDSNNMDDDIDSNNMDDENHSNDMSNSDNFSNNINKLLNVLSDNEIDEMINKLHDMPSNEEMRDIWKELCTNEKYKFFYLVYDLRKLYEESIDDIDNINEEEEEIWNTCIFGVGKVHVQASGTYNDLFDILLDDEDVSKEDFVYFVNECRSRLKLLRNQLKDKCEKKITDGLFN</sequence>
<dbReference type="VEuPathDB" id="PlasmoDB:PRCDC_0421200"/>
<dbReference type="EMBL" id="HG810765">
    <property type="protein sequence ID" value="CDO62882.1"/>
    <property type="molecule type" value="Genomic_DNA"/>
</dbReference>
<keyword evidence="4" id="KW-1185">Reference proteome</keyword>
<feature type="region of interest" description="Disordered" evidence="1">
    <location>
        <begin position="89"/>
        <end position="131"/>
    </location>
</feature>
<dbReference type="AlphaFoldDB" id="A0A060RP65"/>
<dbReference type="InterPro" id="IPR006526">
    <property type="entry name" value="Export_prot_PHISTa/b/c"/>
</dbReference>
<dbReference type="VEuPathDB" id="PlasmoDB:PRG01_0428600"/>
<dbReference type="InterPro" id="IPR019111">
    <property type="entry name" value="PRESA_N"/>
</dbReference>
<dbReference type="PANTHER" id="PTHR36193:SF23">
    <property type="entry name" value="PHISTB DOMAIN-CONTAINING RESA-LIKE PROTEIN 1"/>
    <property type="match status" value="1"/>
</dbReference>
<feature type="domain" description="Plasmodium RESA N-terminal" evidence="2">
    <location>
        <begin position="239"/>
        <end position="362"/>
    </location>
</feature>
<reference evidence="3" key="1">
    <citation type="submission" date="2014-01" db="EMBL/GenBank/DDBJ databases">
        <authorList>
            <person name="Aslett M."/>
        </authorList>
    </citation>
    <scope>NUCLEOTIDE SEQUENCE</scope>
    <source>
        <strain evidence="3">CDC</strain>
    </source>
</reference>